<dbReference type="RefSeq" id="WP_115998736.1">
    <property type="nucleotide sequence ID" value="NZ_QUOV01000001.1"/>
</dbReference>
<gene>
    <name evidence="1" type="ORF">DXX92_01075</name>
</gene>
<evidence type="ECO:0008006" key="3">
    <source>
        <dbReference type="Google" id="ProtNLM"/>
    </source>
</evidence>
<sequence>MPLSRHLQQGQLLYFKQAPDAISVSENRHFRWLSFNDVLQSAMRKQRPHWLTLPHQWALMLPWQHYSPKRIVELGLGGGNHLRFCRWLSPQLDYQVVESNRTVIELSQSFFALYQSAANQEIVCQTAEQWLSNQSLVDIDWLIFDIYQAPKVGINATQNTLQALIEDLPEHTLLSINFTEPTPQSLRYWQQLFNKKKRHRIAAYEVPHYQNVVVHLLPKQAPSMLGKECYLTPSYQRRWQQFHQQFYFDLT</sequence>
<dbReference type="AlphaFoldDB" id="A0A3E0UD80"/>
<dbReference type="SUPFAM" id="SSF53335">
    <property type="entry name" value="S-adenosyl-L-methionine-dependent methyltransferases"/>
    <property type="match status" value="1"/>
</dbReference>
<protein>
    <recommendedName>
        <fullName evidence="3">SAM-dependent methyltransferase</fullName>
    </recommendedName>
</protein>
<dbReference type="InterPro" id="IPR029063">
    <property type="entry name" value="SAM-dependent_MTases_sf"/>
</dbReference>
<dbReference type="OrthoDB" id="5763385at2"/>
<dbReference type="Gene3D" id="3.40.50.150">
    <property type="entry name" value="Vaccinia Virus protein VP39"/>
    <property type="match status" value="1"/>
</dbReference>
<proteinExistence type="predicted"/>
<accession>A0A3E0UD80</accession>
<evidence type="ECO:0000313" key="1">
    <source>
        <dbReference type="EMBL" id="REL34055.1"/>
    </source>
</evidence>
<name>A0A3E0UD80_9GAMM</name>
<reference evidence="1 2" key="1">
    <citation type="submission" date="2018-08" db="EMBL/GenBank/DDBJ databases">
        <title>Thalassotalea euphylliae genome.</title>
        <authorList>
            <person name="Summers S."/>
            <person name="Rice S.A."/>
            <person name="Freckelton M.L."/>
            <person name="Nedved B.T."/>
            <person name="Hadfield M.G."/>
        </authorList>
    </citation>
    <scope>NUCLEOTIDE SEQUENCE [LARGE SCALE GENOMIC DNA]</scope>
    <source>
        <strain evidence="1 2">H2</strain>
    </source>
</reference>
<organism evidence="1 2">
    <name type="scientific">Thalassotalea euphylliae</name>
    <dbReference type="NCBI Taxonomy" id="1655234"/>
    <lineage>
        <taxon>Bacteria</taxon>
        <taxon>Pseudomonadati</taxon>
        <taxon>Pseudomonadota</taxon>
        <taxon>Gammaproteobacteria</taxon>
        <taxon>Alteromonadales</taxon>
        <taxon>Colwelliaceae</taxon>
        <taxon>Thalassotalea</taxon>
    </lineage>
</organism>
<dbReference type="Proteomes" id="UP000256999">
    <property type="component" value="Unassembled WGS sequence"/>
</dbReference>
<evidence type="ECO:0000313" key="2">
    <source>
        <dbReference type="Proteomes" id="UP000256999"/>
    </source>
</evidence>
<dbReference type="EMBL" id="QUOV01000001">
    <property type="protein sequence ID" value="REL34055.1"/>
    <property type="molecule type" value="Genomic_DNA"/>
</dbReference>
<comment type="caution">
    <text evidence="1">The sequence shown here is derived from an EMBL/GenBank/DDBJ whole genome shotgun (WGS) entry which is preliminary data.</text>
</comment>